<dbReference type="PIRSF" id="PIRSF004681">
    <property type="entry name" value="UCP004681"/>
    <property type="match status" value="1"/>
</dbReference>
<evidence type="ECO:0000256" key="1">
    <source>
        <dbReference type="ARBA" id="ARBA00005534"/>
    </source>
</evidence>
<dbReference type="InterPro" id="IPR001602">
    <property type="entry name" value="UPF0047_YjbQ-like"/>
</dbReference>
<proteinExistence type="inferred from homology"/>
<protein>
    <submittedName>
        <fullName evidence="2">YjbQ family protein</fullName>
    </submittedName>
</protein>
<dbReference type="AlphaFoldDB" id="A0A3S1CLY9"/>
<dbReference type="OrthoDB" id="9801725at2"/>
<dbReference type="Proteomes" id="UP000288012">
    <property type="component" value="Unassembled WGS sequence"/>
</dbReference>
<organism evidence="2 3">
    <name type="scientific">Legionella septentrionalis</name>
    <dbReference type="NCBI Taxonomy" id="2498109"/>
    <lineage>
        <taxon>Bacteria</taxon>
        <taxon>Pseudomonadati</taxon>
        <taxon>Pseudomonadota</taxon>
        <taxon>Gammaproteobacteria</taxon>
        <taxon>Legionellales</taxon>
        <taxon>Legionellaceae</taxon>
        <taxon>Legionella</taxon>
    </lineage>
</organism>
<dbReference type="Pfam" id="PF01894">
    <property type="entry name" value="YjbQ"/>
    <property type="match status" value="1"/>
</dbReference>
<accession>A0A3S1CLY9</accession>
<name>A0A3S1CLY9_9GAMM</name>
<keyword evidence="3" id="KW-1185">Reference proteome</keyword>
<dbReference type="SUPFAM" id="SSF111038">
    <property type="entry name" value="YjbQ-like"/>
    <property type="match status" value="1"/>
</dbReference>
<dbReference type="InterPro" id="IPR035917">
    <property type="entry name" value="YjbQ-like_sf"/>
</dbReference>
<sequence>MDKPELHMVYWQQECVLPPKTRGFHLINKEIETILKAQSPIDIGMAHLFLQHTSASLTISENACLDVRLDLETYFNTAVPEHRHYRHSVEGDDDMPAHIKNVLLGVNLSIPIHKNRLQLGQWQGIYLCEHRDHALSRRILITAHGQTHNAR</sequence>
<comment type="caution">
    <text evidence="2">The sequence shown here is derived from an EMBL/GenBank/DDBJ whole genome shotgun (WGS) entry which is preliminary data.</text>
</comment>
<dbReference type="PANTHER" id="PTHR30615">
    <property type="entry name" value="UNCHARACTERIZED PROTEIN YJBQ-RELATED"/>
    <property type="match status" value="1"/>
</dbReference>
<dbReference type="EMBL" id="RZGR01000008">
    <property type="protein sequence ID" value="RUQ89273.1"/>
    <property type="molecule type" value="Genomic_DNA"/>
</dbReference>
<gene>
    <name evidence="2" type="ORF">EKM59_04030</name>
</gene>
<evidence type="ECO:0000313" key="2">
    <source>
        <dbReference type="EMBL" id="RUQ89273.1"/>
    </source>
</evidence>
<dbReference type="NCBIfam" id="TIGR00149">
    <property type="entry name" value="TIGR00149_YjbQ"/>
    <property type="match status" value="1"/>
</dbReference>
<reference evidence="2 3" key="1">
    <citation type="submission" date="2018-12" db="EMBL/GenBank/DDBJ databases">
        <title>Legionella sp,whole genome shotgun sequence.</title>
        <authorList>
            <person name="Wu H."/>
        </authorList>
    </citation>
    <scope>NUCLEOTIDE SEQUENCE [LARGE SCALE GENOMIC DNA]</scope>
    <source>
        <strain evidence="3">km714</strain>
    </source>
</reference>
<evidence type="ECO:0000313" key="3">
    <source>
        <dbReference type="Proteomes" id="UP000288012"/>
    </source>
</evidence>
<comment type="similarity">
    <text evidence="1">Belongs to the UPF0047 family.</text>
</comment>
<dbReference type="PANTHER" id="PTHR30615:SF8">
    <property type="entry name" value="UPF0047 PROTEIN C4A8.02C"/>
    <property type="match status" value="1"/>
</dbReference>
<dbReference type="Gene3D" id="2.60.120.460">
    <property type="entry name" value="YjbQ-like"/>
    <property type="match status" value="1"/>
</dbReference>